<dbReference type="Pfam" id="PF06013">
    <property type="entry name" value="WXG100"/>
    <property type="match status" value="1"/>
</dbReference>
<dbReference type="InterPro" id="IPR010310">
    <property type="entry name" value="T7SS_ESAT-6-like"/>
</dbReference>
<dbReference type="AlphaFoldDB" id="A0A2T0UN09"/>
<dbReference type="RefSeq" id="WP_106364345.1">
    <property type="nucleotide sequence ID" value="NZ_PVTJ01000004.1"/>
</dbReference>
<evidence type="ECO:0000313" key="3">
    <source>
        <dbReference type="Proteomes" id="UP000238176"/>
    </source>
</evidence>
<feature type="compositionally biased region" description="Basic and acidic residues" evidence="1">
    <location>
        <begin position="195"/>
        <end position="213"/>
    </location>
</feature>
<feature type="compositionally biased region" description="Gly residues" evidence="1">
    <location>
        <begin position="355"/>
        <end position="364"/>
    </location>
</feature>
<dbReference type="Gene3D" id="1.10.287.1060">
    <property type="entry name" value="ESAT-6-like"/>
    <property type="match status" value="1"/>
</dbReference>
<sequence>MPTYEEALAANPAAFVDYASEMAAAGTDLTEHRAEYDSTVVEINAGWQDKANTAFNDDAVVVDEHVDQVATQVGEAAELLDSGGAAMQSMVEQLRSADASYRGAGFNVQSEPRVELGAVHWAAIAAAGPFGPMLQALFQARADEGTVQLQLGLSVLTAADAATGAGLTAAAEQFEPLEDKGGAADPTICPPVVAEDDRTGRDGEDDRDGRDTTGQDDADPTKQTGDGEPKSDKDKDADEKQKDDEDKPSEEDQEKDPQDQDQDQDGTGQPTDPDQPGAVEPNEPTVPGYESPDPADYDMPDVPGVDTDWDPAELDAAEIDPAELPSGGLAGSGGGLGGGGGGAGLPEAGSVPTGGTAGPVGGVIGAPAGATGGPASTAGGRTGLGGMVGAPGARGAANPDDEFERESFLTEDPDEDVWGIGTVEDNPYVDYQEEQEAGAAEEPAFPSLLEDAPPILLPGFPPPEPGPNRT</sequence>
<comment type="caution">
    <text evidence="2">The sequence shown here is derived from an EMBL/GenBank/DDBJ whole genome shotgun (WGS) entry which is preliminary data.</text>
</comment>
<feature type="compositionally biased region" description="Acidic residues" evidence="1">
    <location>
        <begin position="246"/>
        <end position="264"/>
    </location>
</feature>
<feature type="compositionally biased region" description="Basic and acidic residues" evidence="1">
    <location>
        <begin position="225"/>
        <end position="245"/>
    </location>
</feature>
<protein>
    <submittedName>
        <fullName evidence="2">Uncharacterized protein</fullName>
    </submittedName>
</protein>
<evidence type="ECO:0000313" key="2">
    <source>
        <dbReference type="EMBL" id="PRY59258.1"/>
    </source>
</evidence>
<feature type="region of interest" description="Disordered" evidence="1">
    <location>
        <begin position="178"/>
        <end position="419"/>
    </location>
</feature>
<organism evidence="2 3">
    <name type="scientific">Glycomyces artemisiae</name>
    <dbReference type="NCBI Taxonomy" id="1076443"/>
    <lineage>
        <taxon>Bacteria</taxon>
        <taxon>Bacillati</taxon>
        <taxon>Actinomycetota</taxon>
        <taxon>Actinomycetes</taxon>
        <taxon>Glycomycetales</taxon>
        <taxon>Glycomycetaceae</taxon>
        <taxon>Glycomyces</taxon>
    </lineage>
</organism>
<evidence type="ECO:0000256" key="1">
    <source>
        <dbReference type="SAM" id="MobiDB-lite"/>
    </source>
</evidence>
<proteinExistence type="predicted"/>
<feature type="compositionally biased region" description="Gly residues" evidence="1">
    <location>
        <begin position="328"/>
        <end position="344"/>
    </location>
</feature>
<gene>
    <name evidence="2" type="ORF">B0I28_104419</name>
</gene>
<feature type="compositionally biased region" description="Low complexity" evidence="1">
    <location>
        <begin position="365"/>
        <end position="379"/>
    </location>
</feature>
<name>A0A2T0UN09_9ACTN</name>
<feature type="region of interest" description="Disordered" evidence="1">
    <location>
        <begin position="433"/>
        <end position="470"/>
    </location>
</feature>
<keyword evidence="3" id="KW-1185">Reference proteome</keyword>
<feature type="compositionally biased region" description="Pro residues" evidence="1">
    <location>
        <begin position="455"/>
        <end position="470"/>
    </location>
</feature>
<feature type="compositionally biased region" description="Acidic residues" evidence="1">
    <location>
        <begin position="399"/>
        <end position="417"/>
    </location>
</feature>
<dbReference type="EMBL" id="PVTJ01000004">
    <property type="protein sequence ID" value="PRY59258.1"/>
    <property type="molecule type" value="Genomic_DNA"/>
</dbReference>
<reference evidence="2 3" key="1">
    <citation type="submission" date="2018-03" db="EMBL/GenBank/DDBJ databases">
        <title>Genomic Encyclopedia of Type Strains, Phase III (KMG-III): the genomes of soil and plant-associated and newly described type strains.</title>
        <authorList>
            <person name="Whitman W."/>
        </authorList>
    </citation>
    <scope>NUCLEOTIDE SEQUENCE [LARGE SCALE GENOMIC DNA]</scope>
    <source>
        <strain evidence="2 3">CGMCC 4.7067</strain>
    </source>
</reference>
<feature type="compositionally biased region" description="Low complexity" evidence="1">
    <location>
        <begin position="345"/>
        <end position="354"/>
    </location>
</feature>
<dbReference type="Proteomes" id="UP000238176">
    <property type="component" value="Unassembled WGS sequence"/>
</dbReference>
<feature type="compositionally biased region" description="Gly residues" evidence="1">
    <location>
        <begin position="380"/>
        <end position="389"/>
    </location>
</feature>
<dbReference type="OrthoDB" id="5197986at2"/>
<feature type="compositionally biased region" description="Acidic residues" evidence="1">
    <location>
        <begin position="307"/>
        <end position="321"/>
    </location>
</feature>
<dbReference type="SUPFAM" id="SSF140453">
    <property type="entry name" value="EsxAB dimer-like"/>
    <property type="match status" value="1"/>
</dbReference>
<feature type="compositionally biased region" description="Low complexity" evidence="1">
    <location>
        <begin position="265"/>
        <end position="277"/>
    </location>
</feature>
<dbReference type="InterPro" id="IPR036689">
    <property type="entry name" value="ESAT-6-like_sf"/>
</dbReference>
<accession>A0A2T0UN09</accession>